<sequence>MAALATTIRVAVIGAGAMGSGIAHVAARAGHVVYLYDMNADAVARGKAGIEKDLRFLVGKGKLAEADCMDTLERVRATSRIEDLADAGLLVEAIVENLEIKQQLFAQLEVMTAPEAILATNTSSLSITAMASTLKRPQRLAGLHFFNPAPRMALVEIVSGLATDPAVATTLYDTAKAWGKVPVRASSTPGFIVNRVARPYYAEALRILAERAATPATLDAILRESCNFPMGPFELMDLIGHDVNYAVTRSVFEAYFGDKRFTPSLIQQELVLAGRLGRKSGQGFYDYREGADRPQPVVEAACEGADEAVACGELGIAVPLLARLEQAGVKLKRTEGPGELRIGNARLALSDGRTATRRAAEEGTPNLVLFDLARDYASTPRLALSRADQCGDGAWNTVVGTLQRAGLAISRLDDVAGLLALRTVCMLANEAADGVAQGIASAHDIDTAMRYGTNYPEGPLAWADRLGPGFVVRVLGHLREHYGEERYRVSPLLQRHAQAGKPLF</sequence>
<dbReference type="OrthoDB" id="5287258at2"/>
<organism evidence="5 6">
    <name type="scientific">Parazoarcus communis SWub3 = DSM 12120</name>
    <dbReference type="NCBI Taxonomy" id="1121029"/>
    <lineage>
        <taxon>Bacteria</taxon>
        <taxon>Pseudomonadati</taxon>
        <taxon>Pseudomonadota</taxon>
        <taxon>Betaproteobacteria</taxon>
        <taxon>Rhodocyclales</taxon>
        <taxon>Zoogloeaceae</taxon>
        <taxon>Parazoarcus</taxon>
    </lineage>
</organism>
<evidence type="ECO:0000313" key="5">
    <source>
        <dbReference type="EMBL" id="PZA16751.1"/>
    </source>
</evidence>
<dbReference type="NCBIfam" id="TIGR02279">
    <property type="entry name" value="PaaC-3OHAcCoADH"/>
    <property type="match status" value="1"/>
</dbReference>
<dbReference type="NCBIfam" id="NF006124">
    <property type="entry name" value="PRK08268.1"/>
    <property type="match status" value="1"/>
</dbReference>
<protein>
    <submittedName>
        <fullName evidence="5">3-hydroxyacyl-CoA dehydrogenase PaaC</fullName>
    </submittedName>
</protein>
<dbReference type="InterPro" id="IPR036291">
    <property type="entry name" value="NAD(P)-bd_dom_sf"/>
</dbReference>
<dbReference type="Pfam" id="PF02737">
    <property type="entry name" value="3HCDH_N"/>
    <property type="match status" value="1"/>
</dbReference>
<dbReference type="Pfam" id="PF00725">
    <property type="entry name" value="3HCDH"/>
    <property type="match status" value="2"/>
</dbReference>
<keyword evidence="1" id="KW-0560">Oxidoreductase</keyword>
<dbReference type="Pfam" id="PF18321">
    <property type="entry name" value="3HCDH_RFF"/>
    <property type="match status" value="1"/>
</dbReference>
<comment type="caution">
    <text evidence="5">The sequence shown here is derived from an EMBL/GenBank/DDBJ whole genome shotgun (WGS) entry which is preliminary data.</text>
</comment>
<dbReference type="GO" id="GO:0070403">
    <property type="term" value="F:NAD+ binding"/>
    <property type="evidence" value="ECO:0007669"/>
    <property type="project" value="InterPro"/>
</dbReference>
<reference evidence="5 6" key="1">
    <citation type="submission" date="2018-06" db="EMBL/GenBank/DDBJ databases">
        <title>Azoarcus communis strain SWub3 genome.</title>
        <authorList>
            <person name="Zorraquino Salvo V."/>
            <person name="Toubiana D."/>
            <person name="Blumwald E."/>
        </authorList>
    </citation>
    <scope>NUCLEOTIDE SEQUENCE [LARGE SCALE GENOMIC DNA]</scope>
    <source>
        <strain evidence="5 6">SWub3</strain>
    </source>
</reference>
<keyword evidence="6" id="KW-1185">Reference proteome</keyword>
<evidence type="ECO:0000313" key="6">
    <source>
        <dbReference type="Proteomes" id="UP000248259"/>
    </source>
</evidence>
<dbReference type="GO" id="GO:0010124">
    <property type="term" value="P:phenylacetate catabolic process"/>
    <property type="evidence" value="ECO:0007669"/>
    <property type="project" value="InterPro"/>
</dbReference>
<evidence type="ECO:0000259" key="2">
    <source>
        <dbReference type="Pfam" id="PF00725"/>
    </source>
</evidence>
<dbReference type="Gene3D" id="1.10.1040.50">
    <property type="match status" value="1"/>
</dbReference>
<gene>
    <name evidence="5" type="primary">paaC</name>
    <name evidence="5" type="ORF">DNK49_08790</name>
</gene>
<evidence type="ECO:0000256" key="1">
    <source>
        <dbReference type="ARBA" id="ARBA00023002"/>
    </source>
</evidence>
<name>A0A323UX04_9RHOO</name>
<dbReference type="GO" id="GO:0006631">
    <property type="term" value="P:fatty acid metabolic process"/>
    <property type="evidence" value="ECO:0007669"/>
    <property type="project" value="InterPro"/>
</dbReference>
<dbReference type="RefSeq" id="WP_110523977.1">
    <property type="nucleotide sequence ID" value="NZ_QKOE01000005.1"/>
</dbReference>
<feature type="domain" description="3-hydroxyacyl-CoA dehydrogenase NAD binding" evidence="3">
    <location>
        <begin position="10"/>
        <end position="185"/>
    </location>
</feature>
<dbReference type="SUPFAM" id="SSF48179">
    <property type="entry name" value="6-phosphogluconate dehydrogenase C-terminal domain-like"/>
    <property type="match status" value="2"/>
</dbReference>
<dbReference type="Proteomes" id="UP000248259">
    <property type="component" value="Unassembled WGS sequence"/>
</dbReference>
<dbReference type="InterPro" id="IPR011967">
    <property type="entry name" value="3-OHacyl-CoA_DH_PaaH"/>
</dbReference>
<dbReference type="SUPFAM" id="SSF51735">
    <property type="entry name" value="NAD(P)-binding Rossmann-fold domains"/>
    <property type="match status" value="1"/>
</dbReference>
<evidence type="ECO:0000259" key="4">
    <source>
        <dbReference type="Pfam" id="PF18321"/>
    </source>
</evidence>
<evidence type="ECO:0000259" key="3">
    <source>
        <dbReference type="Pfam" id="PF02737"/>
    </source>
</evidence>
<dbReference type="InterPro" id="IPR006108">
    <property type="entry name" value="3HC_DH_C"/>
</dbReference>
<dbReference type="InterPro" id="IPR041040">
    <property type="entry name" value="3HCDH_RFF"/>
</dbReference>
<feature type="domain" description="3-hydroxyacyl-CoA dehydrogenase C-terminal" evidence="2">
    <location>
        <begin position="190"/>
        <end position="287"/>
    </location>
</feature>
<dbReference type="EMBL" id="QKOE01000005">
    <property type="protein sequence ID" value="PZA16751.1"/>
    <property type="molecule type" value="Genomic_DNA"/>
</dbReference>
<proteinExistence type="predicted"/>
<accession>A0A323UX04</accession>
<dbReference type="PANTHER" id="PTHR48075:SF5">
    <property type="entry name" value="3-HYDROXYBUTYRYL-COA DEHYDROGENASE"/>
    <property type="match status" value="1"/>
</dbReference>
<feature type="domain" description="3-hydroxybutyryl-CoA dehydrogenase reduced Rossmann-fold" evidence="4">
    <location>
        <begin position="347"/>
        <end position="415"/>
    </location>
</feature>
<dbReference type="InterPro" id="IPR006176">
    <property type="entry name" value="3-OHacyl-CoA_DH_NAD-bd"/>
</dbReference>
<dbReference type="FunFam" id="3.40.50.720:FF:000009">
    <property type="entry name" value="Fatty oxidation complex, alpha subunit"/>
    <property type="match status" value="1"/>
</dbReference>
<dbReference type="GO" id="GO:0008691">
    <property type="term" value="F:3-hydroxybutyryl-CoA dehydrogenase activity"/>
    <property type="evidence" value="ECO:0007669"/>
    <property type="project" value="InterPro"/>
</dbReference>
<dbReference type="AlphaFoldDB" id="A0A323UX04"/>
<dbReference type="InterPro" id="IPR008927">
    <property type="entry name" value="6-PGluconate_DH-like_C_sf"/>
</dbReference>
<feature type="domain" description="3-hydroxyacyl-CoA dehydrogenase C-terminal" evidence="2">
    <location>
        <begin position="420"/>
        <end position="501"/>
    </location>
</feature>
<dbReference type="Gene3D" id="3.40.50.720">
    <property type="entry name" value="NAD(P)-binding Rossmann-like Domain"/>
    <property type="match status" value="1"/>
</dbReference>
<dbReference type="PANTHER" id="PTHR48075">
    <property type="entry name" value="3-HYDROXYACYL-COA DEHYDROGENASE FAMILY PROTEIN"/>
    <property type="match status" value="1"/>
</dbReference>